<dbReference type="FunFam" id="3.40.50.300:FF:000464">
    <property type="entry name" value="GTP-binding protein ypt5"/>
    <property type="match status" value="1"/>
</dbReference>
<dbReference type="AlphaFoldDB" id="A0A1E4T3L8"/>
<evidence type="ECO:0000256" key="8">
    <source>
        <dbReference type="ARBA" id="ARBA00023136"/>
    </source>
</evidence>
<evidence type="ECO:0000313" key="12">
    <source>
        <dbReference type="EMBL" id="ODV86268.1"/>
    </source>
</evidence>
<evidence type="ECO:0000256" key="2">
    <source>
        <dbReference type="ARBA" id="ARBA00006270"/>
    </source>
</evidence>
<comment type="subcellular location">
    <subcellularLocation>
        <location evidence="1">Cell membrane</location>
        <topology evidence="1">Lipid-anchor</topology>
        <orientation evidence="1">Cytoplasmic side</orientation>
    </subcellularLocation>
</comment>
<dbReference type="NCBIfam" id="TIGR00231">
    <property type="entry name" value="small_GTP"/>
    <property type="match status" value="1"/>
</dbReference>
<dbReference type="GO" id="GO:0005525">
    <property type="term" value="F:GTP binding"/>
    <property type="evidence" value="ECO:0007669"/>
    <property type="project" value="UniProtKB-KW"/>
</dbReference>
<accession>A0A1E4T3L8</accession>
<dbReference type="PROSITE" id="PS51420">
    <property type="entry name" value="RHO"/>
    <property type="match status" value="1"/>
</dbReference>
<dbReference type="GO" id="GO:0005768">
    <property type="term" value="C:endosome"/>
    <property type="evidence" value="ECO:0007669"/>
    <property type="project" value="UniProtKB-ARBA"/>
</dbReference>
<keyword evidence="9" id="KW-0449">Lipoprotein</keyword>
<protein>
    <submittedName>
        <fullName evidence="12">Uncharacterized protein</fullName>
    </submittedName>
</protein>
<evidence type="ECO:0000256" key="9">
    <source>
        <dbReference type="ARBA" id="ARBA00023288"/>
    </source>
</evidence>
<dbReference type="InterPro" id="IPR005225">
    <property type="entry name" value="Small_GTP-bd"/>
</dbReference>
<evidence type="ECO:0000256" key="4">
    <source>
        <dbReference type="ARBA" id="ARBA00022475"/>
    </source>
</evidence>
<dbReference type="EMBL" id="KV453850">
    <property type="protein sequence ID" value="ODV86268.1"/>
    <property type="molecule type" value="Genomic_DNA"/>
</dbReference>
<keyword evidence="5" id="KW-0547">Nucleotide-binding</keyword>
<dbReference type="SMART" id="SM00174">
    <property type="entry name" value="RHO"/>
    <property type="match status" value="1"/>
</dbReference>
<keyword evidence="6" id="KW-0653">Protein transport</keyword>
<dbReference type="SMART" id="SM00173">
    <property type="entry name" value="RAS"/>
    <property type="match status" value="1"/>
</dbReference>
<evidence type="ECO:0000256" key="7">
    <source>
        <dbReference type="ARBA" id="ARBA00023134"/>
    </source>
</evidence>
<evidence type="ECO:0000256" key="3">
    <source>
        <dbReference type="ARBA" id="ARBA00022448"/>
    </source>
</evidence>
<name>A0A1E4T3L8_9ASCO</name>
<dbReference type="GO" id="GO:0016192">
    <property type="term" value="P:vesicle-mediated transport"/>
    <property type="evidence" value="ECO:0007669"/>
    <property type="project" value="UniProtKB-ARBA"/>
</dbReference>
<dbReference type="GO" id="GO:0016050">
    <property type="term" value="P:vesicle organization"/>
    <property type="evidence" value="ECO:0007669"/>
    <property type="project" value="UniProtKB-ARBA"/>
</dbReference>
<feature type="compositionally biased region" description="Polar residues" evidence="11">
    <location>
        <begin position="202"/>
        <end position="212"/>
    </location>
</feature>
<keyword evidence="7" id="KW-0342">GTP-binding</keyword>
<gene>
    <name evidence="12" type="ORF">CANARDRAFT_27518</name>
</gene>
<dbReference type="PROSITE" id="PS51421">
    <property type="entry name" value="RAS"/>
    <property type="match status" value="1"/>
</dbReference>
<dbReference type="InterPro" id="IPR027417">
    <property type="entry name" value="P-loop_NTPase"/>
</dbReference>
<dbReference type="Gene3D" id="3.40.50.300">
    <property type="entry name" value="P-loop containing nucleotide triphosphate hydrolases"/>
    <property type="match status" value="1"/>
</dbReference>
<proteinExistence type="inferred from homology"/>
<dbReference type="GO" id="GO:0005886">
    <property type="term" value="C:plasma membrane"/>
    <property type="evidence" value="ECO:0007669"/>
    <property type="project" value="UniProtKB-SubCell"/>
</dbReference>
<dbReference type="PANTHER" id="PTHR47978">
    <property type="match status" value="1"/>
</dbReference>
<dbReference type="GO" id="GO:0003924">
    <property type="term" value="F:GTPase activity"/>
    <property type="evidence" value="ECO:0007669"/>
    <property type="project" value="InterPro"/>
</dbReference>
<evidence type="ECO:0000256" key="6">
    <source>
        <dbReference type="ARBA" id="ARBA00022927"/>
    </source>
</evidence>
<dbReference type="Pfam" id="PF00071">
    <property type="entry name" value="Ras"/>
    <property type="match status" value="1"/>
</dbReference>
<evidence type="ECO:0000256" key="5">
    <source>
        <dbReference type="ARBA" id="ARBA00022741"/>
    </source>
</evidence>
<dbReference type="SMART" id="SM00176">
    <property type="entry name" value="RAN"/>
    <property type="match status" value="1"/>
</dbReference>
<dbReference type="PRINTS" id="PR00449">
    <property type="entry name" value="RASTRNSFRMNG"/>
</dbReference>
<sequence>MPSEISSQSSTPEARFSQFKLVLLGESAVGKSSIVHRFVKDSFTDLRESTIGAAFLTQTIQLDPNTTVKFEIWDTAGQERYRSLASMYYRNAQAALVVFDITQESSLEKAKYWVKELQKQANSNIVITLVGNKLDLSEERKISEDEALAYANELNIMYCEVSAKSGQNIKDCFRDVALKLPLDNKSNSQNQRRNKTVDLSKRPNTNEQQCAC</sequence>
<keyword evidence="8" id="KW-0472">Membrane</keyword>
<dbReference type="GO" id="GO:0015031">
    <property type="term" value="P:protein transport"/>
    <property type="evidence" value="ECO:0007669"/>
    <property type="project" value="UniProtKB-KW"/>
</dbReference>
<evidence type="ECO:0000256" key="10">
    <source>
        <dbReference type="ARBA" id="ARBA00023289"/>
    </source>
</evidence>
<dbReference type="PROSITE" id="PS51417">
    <property type="entry name" value="ARF"/>
    <property type="match status" value="1"/>
</dbReference>
<dbReference type="Proteomes" id="UP000094801">
    <property type="component" value="Unassembled WGS sequence"/>
</dbReference>
<keyword evidence="4" id="KW-1003">Cell membrane</keyword>
<organism evidence="12 13">
    <name type="scientific">[Candida] arabinofermentans NRRL YB-2248</name>
    <dbReference type="NCBI Taxonomy" id="983967"/>
    <lineage>
        <taxon>Eukaryota</taxon>
        <taxon>Fungi</taxon>
        <taxon>Dikarya</taxon>
        <taxon>Ascomycota</taxon>
        <taxon>Saccharomycotina</taxon>
        <taxon>Pichiomycetes</taxon>
        <taxon>Pichiales</taxon>
        <taxon>Pichiaceae</taxon>
        <taxon>Ogataea</taxon>
        <taxon>Ogataea/Candida clade</taxon>
    </lineage>
</organism>
<dbReference type="SMART" id="SM00175">
    <property type="entry name" value="RAB"/>
    <property type="match status" value="1"/>
</dbReference>
<dbReference type="PROSITE" id="PS51419">
    <property type="entry name" value="RAB"/>
    <property type="match status" value="1"/>
</dbReference>
<reference evidence="13" key="1">
    <citation type="submission" date="2016-04" db="EMBL/GenBank/DDBJ databases">
        <title>Comparative genomics of biotechnologically important yeasts.</title>
        <authorList>
            <consortium name="DOE Joint Genome Institute"/>
            <person name="Riley R."/>
            <person name="Haridas S."/>
            <person name="Wolfe K.H."/>
            <person name="Lopes M.R."/>
            <person name="Hittinger C.T."/>
            <person name="Goker M."/>
            <person name="Salamov A."/>
            <person name="Wisecaver J."/>
            <person name="Long T.M."/>
            <person name="Aerts A.L."/>
            <person name="Barry K."/>
            <person name="Choi C."/>
            <person name="Clum A."/>
            <person name="Coughlan A.Y."/>
            <person name="Deshpande S."/>
            <person name="Douglass A.P."/>
            <person name="Hanson S.J."/>
            <person name="Klenk H.-P."/>
            <person name="Labutti K."/>
            <person name="Lapidus A."/>
            <person name="Lindquist E."/>
            <person name="Lipzen A."/>
            <person name="Meier-Kolthoff J.P."/>
            <person name="Ohm R.A."/>
            <person name="Otillar R.P."/>
            <person name="Pangilinan J."/>
            <person name="Peng Y."/>
            <person name="Rokas A."/>
            <person name="Rosa C.A."/>
            <person name="Scheuner C."/>
            <person name="Sibirny A.A."/>
            <person name="Slot J.C."/>
            <person name="Stielow J.B."/>
            <person name="Sun H."/>
            <person name="Kurtzman C.P."/>
            <person name="Blackwell M."/>
            <person name="Grigoriev I.V."/>
            <person name="Jeffries T.W."/>
        </authorList>
    </citation>
    <scope>NUCLEOTIDE SEQUENCE [LARGE SCALE GENOMIC DNA]</scope>
    <source>
        <strain evidence="13">NRRL YB-2248</strain>
    </source>
</reference>
<dbReference type="SUPFAM" id="SSF52540">
    <property type="entry name" value="P-loop containing nucleoside triphosphate hydrolases"/>
    <property type="match status" value="1"/>
</dbReference>
<keyword evidence="3" id="KW-0813">Transport</keyword>
<comment type="similarity">
    <text evidence="2">Belongs to the small GTPase superfamily. Rab family.</text>
</comment>
<dbReference type="CDD" id="cd01860">
    <property type="entry name" value="Rab5_related"/>
    <property type="match status" value="1"/>
</dbReference>
<keyword evidence="13" id="KW-1185">Reference proteome</keyword>
<evidence type="ECO:0000256" key="11">
    <source>
        <dbReference type="SAM" id="MobiDB-lite"/>
    </source>
</evidence>
<dbReference type="STRING" id="983967.A0A1E4T3L8"/>
<dbReference type="OrthoDB" id="63533at2759"/>
<dbReference type="InterPro" id="IPR001806">
    <property type="entry name" value="Small_GTPase"/>
</dbReference>
<evidence type="ECO:0000313" key="13">
    <source>
        <dbReference type="Proteomes" id="UP000094801"/>
    </source>
</evidence>
<evidence type="ECO:0000256" key="1">
    <source>
        <dbReference type="ARBA" id="ARBA00004342"/>
    </source>
</evidence>
<keyword evidence="10" id="KW-0636">Prenylation</keyword>
<feature type="region of interest" description="Disordered" evidence="11">
    <location>
        <begin position="184"/>
        <end position="212"/>
    </location>
</feature>